<evidence type="ECO:0000313" key="2">
    <source>
        <dbReference type="Proteomes" id="UP001055811"/>
    </source>
</evidence>
<evidence type="ECO:0000313" key="1">
    <source>
        <dbReference type="EMBL" id="KAI3780599.1"/>
    </source>
</evidence>
<comment type="caution">
    <text evidence="1">The sequence shown here is derived from an EMBL/GenBank/DDBJ whole genome shotgun (WGS) entry which is preliminary data.</text>
</comment>
<dbReference type="Proteomes" id="UP001055811">
    <property type="component" value="Linkage Group LG02"/>
</dbReference>
<gene>
    <name evidence="1" type="ORF">L2E82_10583</name>
</gene>
<proteinExistence type="predicted"/>
<sequence length="105" mass="11943">MENISTPSDLKRNLDALYDADDNAFSSSTKTRVLEKGNQLLIPKVAKSSSSPSLFVVVFNLVVASFAAVFNLRLRRLLLRRRFQAKKNLNKKAGKRVETEYLQFH</sequence>
<accession>A0ACB9GAR6</accession>
<keyword evidence="2" id="KW-1185">Reference proteome</keyword>
<organism evidence="1 2">
    <name type="scientific">Cichorium intybus</name>
    <name type="common">Chicory</name>
    <dbReference type="NCBI Taxonomy" id="13427"/>
    <lineage>
        <taxon>Eukaryota</taxon>
        <taxon>Viridiplantae</taxon>
        <taxon>Streptophyta</taxon>
        <taxon>Embryophyta</taxon>
        <taxon>Tracheophyta</taxon>
        <taxon>Spermatophyta</taxon>
        <taxon>Magnoliopsida</taxon>
        <taxon>eudicotyledons</taxon>
        <taxon>Gunneridae</taxon>
        <taxon>Pentapetalae</taxon>
        <taxon>asterids</taxon>
        <taxon>campanulids</taxon>
        <taxon>Asterales</taxon>
        <taxon>Asteraceae</taxon>
        <taxon>Cichorioideae</taxon>
        <taxon>Cichorieae</taxon>
        <taxon>Cichoriinae</taxon>
        <taxon>Cichorium</taxon>
    </lineage>
</organism>
<protein>
    <submittedName>
        <fullName evidence="1">Uncharacterized protein</fullName>
    </submittedName>
</protein>
<reference evidence="1 2" key="2">
    <citation type="journal article" date="2022" name="Mol. Ecol. Resour.">
        <title>The genomes of chicory, endive, great burdock and yacon provide insights into Asteraceae paleo-polyploidization history and plant inulin production.</title>
        <authorList>
            <person name="Fan W."/>
            <person name="Wang S."/>
            <person name="Wang H."/>
            <person name="Wang A."/>
            <person name="Jiang F."/>
            <person name="Liu H."/>
            <person name="Zhao H."/>
            <person name="Xu D."/>
            <person name="Zhang Y."/>
        </authorList>
    </citation>
    <scope>NUCLEOTIDE SEQUENCE [LARGE SCALE GENOMIC DNA]</scope>
    <source>
        <strain evidence="2">cv. Punajuju</strain>
        <tissue evidence="1">Leaves</tissue>
    </source>
</reference>
<reference evidence="2" key="1">
    <citation type="journal article" date="2022" name="Mol. Ecol. Resour.">
        <title>The genomes of chicory, endive, great burdock and yacon provide insights into Asteraceae palaeo-polyploidization history and plant inulin production.</title>
        <authorList>
            <person name="Fan W."/>
            <person name="Wang S."/>
            <person name="Wang H."/>
            <person name="Wang A."/>
            <person name="Jiang F."/>
            <person name="Liu H."/>
            <person name="Zhao H."/>
            <person name="Xu D."/>
            <person name="Zhang Y."/>
        </authorList>
    </citation>
    <scope>NUCLEOTIDE SEQUENCE [LARGE SCALE GENOMIC DNA]</scope>
    <source>
        <strain evidence="2">cv. Punajuju</strain>
    </source>
</reference>
<name>A0ACB9GAR6_CICIN</name>
<dbReference type="EMBL" id="CM042010">
    <property type="protein sequence ID" value="KAI3780599.1"/>
    <property type="molecule type" value="Genomic_DNA"/>
</dbReference>